<dbReference type="AlphaFoldDB" id="C4R5J5"/>
<protein>
    <submittedName>
        <fullName evidence="1">Uncharacterized protein</fullName>
    </submittedName>
</protein>
<keyword evidence="2" id="KW-1185">Reference proteome</keyword>
<evidence type="ECO:0000313" key="1">
    <source>
        <dbReference type="EMBL" id="CAY70831.1"/>
    </source>
</evidence>
<dbReference type="GeneID" id="8200472"/>
<dbReference type="RefSeq" id="XP_002493010.1">
    <property type="nucleotide sequence ID" value="XM_002492965.1"/>
</dbReference>
<dbReference type="KEGG" id="ppa:PAS_chr3_1219"/>
<evidence type="ECO:0000313" key="2">
    <source>
        <dbReference type="Proteomes" id="UP000000314"/>
    </source>
</evidence>
<proteinExistence type="predicted"/>
<gene>
    <name evidence="1" type="ordered locus">PAS_chr3_1219</name>
</gene>
<accession>C4R5J5</accession>
<sequence>MAPKTILDVHVYHRAHDDAIGHYLAFPWKPICTQRGFKTGTAFAYIGHNYVVPGLCSCMMETSSEAYLTKL</sequence>
<reference evidence="1 2" key="1">
    <citation type="journal article" date="2009" name="Nat. Biotechnol.">
        <title>Genome sequence of the recombinant protein production host Pichia pastoris.</title>
        <authorList>
            <person name="De Schutter K."/>
            <person name="Lin Y.C."/>
            <person name="Tiels P."/>
            <person name="Van Hecke A."/>
            <person name="Glinka S."/>
            <person name="Weber-Lehmann J."/>
            <person name="Rouze P."/>
            <person name="Van de Peer Y."/>
            <person name="Callewaert N."/>
        </authorList>
    </citation>
    <scope>NUCLEOTIDE SEQUENCE [LARGE SCALE GENOMIC DNA]</scope>
    <source>
        <strain evidence="2">GS115 / ATCC 20864</strain>
    </source>
</reference>
<organism evidence="1 2">
    <name type="scientific">Komagataella phaffii (strain GS115 / ATCC 20864)</name>
    <name type="common">Yeast</name>
    <name type="synonym">Pichia pastoris</name>
    <dbReference type="NCBI Taxonomy" id="644223"/>
    <lineage>
        <taxon>Eukaryota</taxon>
        <taxon>Fungi</taxon>
        <taxon>Dikarya</taxon>
        <taxon>Ascomycota</taxon>
        <taxon>Saccharomycotina</taxon>
        <taxon>Pichiomycetes</taxon>
        <taxon>Pichiales</taxon>
        <taxon>Pichiaceae</taxon>
        <taxon>Komagataella</taxon>
    </lineage>
</organism>
<name>C4R5J5_KOMPG</name>
<dbReference type="InParanoid" id="C4R5J5"/>
<dbReference type="Proteomes" id="UP000000314">
    <property type="component" value="Chromosome 3"/>
</dbReference>
<dbReference type="EMBL" id="FN392321">
    <property type="protein sequence ID" value="CAY70831.1"/>
    <property type="molecule type" value="Genomic_DNA"/>
</dbReference>
<dbReference type="HOGENOM" id="CLU_2740895_0_0_1"/>